<dbReference type="EMBL" id="CP139858">
    <property type="protein sequence ID" value="WQB98083.1"/>
    <property type="molecule type" value="Genomic_DNA"/>
</dbReference>
<evidence type="ECO:0000256" key="4">
    <source>
        <dbReference type="PROSITE-ProRule" id="PRU00433"/>
    </source>
</evidence>
<feature type="domain" description="Cytochrome c" evidence="5">
    <location>
        <begin position="193"/>
        <end position="302"/>
    </location>
</feature>
<dbReference type="InterPro" id="IPR009056">
    <property type="entry name" value="Cyt_c-like_dom"/>
</dbReference>
<dbReference type="InterPro" id="IPR051459">
    <property type="entry name" value="Cytochrome_c-type_DH"/>
</dbReference>
<evidence type="ECO:0000256" key="1">
    <source>
        <dbReference type="ARBA" id="ARBA00022617"/>
    </source>
</evidence>
<feature type="domain" description="Cytochrome c" evidence="5">
    <location>
        <begin position="42"/>
        <end position="150"/>
    </location>
</feature>
<dbReference type="Proteomes" id="UP001322481">
    <property type="component" value="Chromosome"/>
</dbReference>
<name>A0ABZ0VME6_9HYPH</name>
<organism evidence="6 7">
    <name type="scientific">Mesorhizobium huakuii</name>
    <dbReference type="NCBI Taxonomy" id="28104"/>
    <lineage>
        <taxon>Bacteria</taxon>
        <taxon>Pseudomonadati</taxon>
        <taxon>Pseudomonadota</taxon>
        <taxon>Alphaproteobacteria</taxon>
        <taxon>Hyphomicrobiales</taxon>
        <taxon>Phyllobacteriaceae</taxon>
        <taxon>Mesorhizobium</taxon>
    </lineage>
</organism>
<keyword evidence="7" id="KW-1185">Reference proteome</keyword>
<evidence type="ECO:0000313" key="6">
    <source>
        <dbReference type="EMBL" id="WQB98083.1"/>
    </source>
</evidence>
<dbReference type="PROSITE" id="PS51007">
    <property type="entry name" value="CYTC"/>
    <property type="match status" value="2"/>
</dbReference>
<dbReference type="RefSeq" id="WP_322418501.1">
    <property type="nucleotide sequence ID" value="NZ_CP139858.1"/>
</dbReference>
<keyword evidence="3 4" id="KW-0408">Iron</keyword>
<dbReference type="Pfam" id="PF00034">
    <property type="entry name" value="Cytochrom_C"/>
    <property type="match status" value="1"/>
</dbReference>
<accession>A0ABZ0VME6</accession>
<keyword evidence="2 4" id="KW-0479">Metal-binding</keyword>
<dbReference type="PANTHER" id="PTHR35008">
    <property type="entry name" value="BLL4482 PROTEIN-RELATED"/>
    <property type="match status" value="1"/>
</dbReference>
<keyword evidence="1 4" id="KW-0349">Heme</keyword>
<dbReference type="Gene3D" id="1.10.760.10">
    <property type="entry name" value="Cytochrome c-like domain"/>
    <property type="match status" value="2"/>
</dbReference>
<sequence length="315" mass="32585">MPWLKKLVGAVVILGGVGAVAAWALSAPVRLDSAILAKLGSGDVAKGKRIFYAGGCTSCHAKPGSQGDARLQLVGGLQLKTPFGTFVPPNISQDHKDGIGAWSVEDLANAMLNGVSPSGEHFYPAFPYASYARMKPSDIADLYAFLKTLPAVAGRAPGNSLAFPFNIRRGIGLWKRLYLASQPVVALADSAPAPVVAGRYLVEGPGHCGECHTPRDFAGGTKKGEWLAGAVAAEGSGVVPNITSGKGGIASWSESDIANYLETGFTPNFDSVGGAMVDVQRNMAELTAGDRAAIAAYLKAVPPHANGYPARKPAS</sequence>
<evidence type="ECO:0000256" key="2">
    <source>
        <dbReference type="ARBA" id="ARBA00022723"/>
    </source>
</evidence>
<evidence type="ECO:0000256" key="3">
    <source>
        <dbReference type="ARBA" id="ARBA00023004"/>
    </source>
</evidence>
<dbReference type="InterPro" id="IPR036909">
    <property type="entry name" value="Cyt_c-like_dom_sf"/>
</dbReference>
<proteinExistence type="predicted"/>
<protein>
    <submittedName>
        <fullName evidence="6">Cytochrome c</fullName>
    </submittedName>
</protein>
<dbReference type="SUPFAM" id="SSF46626">
    <property type="entry name" value="Cytochrome c"/>
    <property type="match status" value="2"/>
</dbReference>
<evidence type="ECO:0000313" key="7">
    <source>
        <dbReference type="Proteomes" id="UP001322481"/>
    </source>
</evidence>
<gene>
    <name evidence="6" type="ORF">U0R22_002226</name>
</gene>
<dbReference type="PANTHER" id="PTHR35008:SF8">
    <property type="entry name" value="ALCOHOL DEHYDROGENASE CYTOCHROME C SUBUNIT"/>
    <property type="match status" value="1"/>
</dbReference>
<evidence type="ECO:0000259" key="5">
    <source>
        <dbReference type="PROSITE" id="PS51007"/>
    </source>
</evidence>
<reference evidence="6 7" key="1">
    <citation type="submission" date="2023-11" db="EMBL/GenBank/DDBJ databases">
        <authorList>
            <person name="Panchal A.K."/>
            <person name="Meaney J.S."/>
            <person name="Karas B.J."/>
            <person name="diCenzo G.C."/>
        </authorList>
    </citation>
    <scope>NUCLEOTIDE SEQUENCE [LARGE SCALE GENOMIC DNA]</scope>
    <source>
        <strain evidence="6 7">NZP2235</strain>
    </source>
</reference>